<dbReference type="OrthoDB" id="9767875at2"/>
<dbReference type="InterPro" id="IPR022372">
    <property type="entry name" value="Accessory_SS_Asp1"/>
</dbReference>
<accession>A0A2U1D8Y8</accession>
<organism evidence="1 2">
    <name type="scientific">Convivina intestini</name>
    <dbReference type="NCBI Taxonomy" id="1505726"/>
    <lineage>
        <taxon>Bacteria</taxon>
        <taxon>Bacillati</taxon>
        <taxon>Bacillota</taxon>
        <taxon>Bacilli</taxon>
        <taxon>Lactobacillales</taxon>
        <taxon>Lactobacillaceae</taxon>
        <taxon>Convivina</taxon>
    </lineage>
</organism>
<dbReference type="NCBIfam" id="TIGR03713">
    <property type="entry name" value="acc_sec_asp1"/>
    <property type="match status" value="1"/>
</dbReference>
<gene>
    <name evidence="1" type="ORF">C7384_10520</name>
</gene>
<protein>
    <submittedName>
        <fullName evidence="1">Accessory secretory protein Asp1</fullName>
    </submittedName>
</protein>
<dbReference type="Proteomes" id="UP000245433">
    <property type="component" value="Unassembled WGS sequence"/>
</dbReference>
<evidence type="ECO:0000313" key="2">
    <source>
        <dbReference type="Proteomes" id="UP000245433"/>
    </source>
</evidence>
<dbReference type="AlphaFoldDB" id="A0A2U1D8Y8"/>
<sequence>MPIHMMPDWQRYLNQVPQMDAMVHQAKLFTLNKEAVELVVCDYLPKFRALLSQNGLEGLSYWSAYDCLQNVNIKQQQPLGVHDFTWPPDAQFIRMYDRVLIMVKRQHYATIWPAYPSGDLFDRIDLMENDKLKQQLTLDDRGFVSRVVNFENDVVVRVDYLTPSGDIAVQENYQTGLVTTQQSWTGQKTFPNMNALIREVSVRYLKTLPPEEILLVAQTGRNVEILDQLPAGYQIITTYNGDYAESTVQVPTNGQQIIASQPGEVPALQANSLVQVPLEVIPPFAAQLVLGRAAPHNNLPIFWAVNQVDEQLRHQIMRTLIQLVQEHRELNIVCESSQAVDDLRAIVAEAAQQMASQPGSTTADVQAFQDQFIFIPPQSEGQLLDWFHATYLLLDFGNRPNTYLQTLAISKGIPQLNRVATPYLVNGQNGQILQEPSQIIAVVNQYLEDWNYWMNIQTAAIRLSYEFDQQELWEKWQEVLKRARLGNKYGEK</sequence>
<proteinExistence type="predicted"/>
<keyword evidence="2" id="KW-1185">Reference proteome</keyword>
<dbReference type="EMBL" id="QEKT01000005">
    <property type="protein sequence ID" value="PVY84143.1"/>
    <property type="molecule type" value="Genomic_DNA"/>
</dbReference>
<reference evidence="1 2" key="1">
    <citation type="submission" date="2018-04" db="EMBL/GenBank/DDBJ databases">
        <title>Genomic Encyclopedia of Type Strains, Phase IV (KMG-IV): sequencing the most valuable type-strain genomes for metagenomic binning, comparative biology and taxonomic classification.</title>
        <authorList>
            <person name="Goeker M."/>
        </authorList>
    </citation>
    <scope>NUCLEOTIDE SEQUENCE [LARGE SCALE GENOMIC DNA]</scope>
    <source>
        <strain evidence="1 2">DSM 28795</strain>
    </source>
</reference>
<comment type="caution">
    <text evidence="1">The sequence shown here is derived from an EMBL/GenBank/DDBJ whole genome shotgun (WGS) entry which is preliminary data.</text>
</comment>
<dbReference type="Pfam" id="PF16993">
    <property type="entry name" value="Asp1"/>
    <property type="match status" value="1"/>
</dbReference>
<name>A0A2U1D8Y8_9LACO</name>
<dbReference type="RefSeq" id="WP_089938813.1">
    <property type="nucleotide sequence ID" value="NZ_CAKOEX010000004.1"/>
</dbReference>
<evidence type="ECO:0000313" key="1">
    <source>
        <dbReference type="EMBL" id="PVY84143.1"/>
    </source>
</evidence>
<dbReference type="GO" id="GO:0015031">
    <property type="term" value="P:protein transport"/>
    <property type="evidence" value="ECO:0007669"/>
    <property type="project" value="InterPro"/>
</dbReference>